<dbReference type="InterPro" id="IPR036291">
    <property type="entry name" value="NAD(P)-bd_dom_sf"/>
</dbReference>
<keyword evidence="3" id="KW-1185">Reference proteome</keyword>
<dbReference type="AlphaFoldDB" id="A0A3B0BAM1"/>
<accession>A0A3B0BAM1</accession>
<organism evidence="2 3">
    <name type="scientific">Streptomyces klenkii</name>
    <dbReference type="NCBI Taxonomy" id="1420899"/>
    <lineage>
        <taxon>Bacteria</taxon>
        <taxon>Bacillati</taxon>
        <taxon>Actinomycetota</taxon>
        <taxon>Actinomycetes</taxon>
        <taxon>Kitasatosporales</taxon>
        <taxon>Streptomycetaceae</taxon>
        <taxon>Streptomyces</taxon>
    </lineage>
</organism>
<evidence type="ECO:0000313" key="3">
    <source>
        <dbReference type="Proteomes" id="UP000270343"/>
    </source>
</evidence>
<dbReference type="RefSeq" id="WP_120757195.1">
    <property type="nucleotide sequence ID" value="NZ_RBAM01000009.1"/>
</dbReference>
<reference evidence="2 3" key="1">
    <citation type="journal article" date="2015" name="Antonie Van Leeuwenhoek">
        <title>Streptomyces klenkii sp. nov., isolated from deep marine sediment.</title>
        <authorList>
            <person name="Veyisoglu A."/>
            <person name="Sahin N."/>
        </authorList>
    </citation>
    <scope>NUCLEOTIDE SEQUENCE [LARGE SCALE GENOMIC DNA]</scope>
    <source>
        <strain evidence="2 3">KCTC 29202</strain>
    </source>
</reference>
<evidence type="ECO:0000259" key="1">
    <source>
        <dbReference type="Pfam" id="PF13460"/>
    </source>
</evidence>
<protein>
    <submittedName>
        <fullName evidence="2">NmrA family transcriptional regulator</fullName>
    </submittedName>
</protein>
<dbReference type="SUPFAM" id="SSF51735">
    <property type="entry name" value="NAD(P)-binding Rossmann-fold domains"/>
    <property type="match status" value="1"/>
</dbReference>
<dbReference type="EMBL" id="RBAM01000009">
    <property type="protein sequence ID" value="RKN69711.1"/>
    <property type="molecule type" value="Genomic_DNA"/>
</dbReference>
<dbReference type="Gene3D" id="3.40.50.720">
    <property type="entry name" value="NAD(P)-binding Rossmann-like Domain"/>
    <property type="match status" value="1"/>
</dbReference>
<feature type="domain" description="NAD(P)-binding" evidence="1">
    <location>
        <begin position="6"/>
        <end position="171"/>
    </location>
</feature>
<name>A0A3B0BAM1_9ACTN</name>
<dbReference type="InterPro" id="IPR016040">
    <property type="entry name" value="NAD(P)-bd_dom"/>
</dbReference>
<dbReference type="InterPro" id="IPR052718">
    <property type="entry name" value="NmrA-type_oxidoreductase"/>
</dbReference>
<dbReference type="Pfam" id="PF13460">
    <property type="entry name" value="NAD_binding_10"/>
    <property type="match status" value="1"/>
</dbReference>
<gene>
    <name evidence="2" type="ORF">D7231_21805</name>
</gene>
<dbReference type="Gene3D" id="3.90.25.10">
    <property type="entry name" value="UDP-galactose 4-epimerase, domain 1"/>
    <property type="match status" value="1"/>
</dbReference>
<sequence length="296" mass="30894">MILVTGANGNLGAAMLAALRAGGATAAGGSRTPGEGTRHLDFDDHASLDLTGVSTLVLISAGYAEDDQVVGRHKAVLDAAVRDGVRHVVYTSLTTAGDHLGFALAHRATERLVRVSGLPWTILRNGLYAELFGGLLMWAGNGVESAFGDGALAAVAREDLADAAAIIAANPTRHSGRVYDLVGTPITAEQVADELGVSHRTIGLDEYRRRLLDETPGLLPFQPPMLASIATGIRHRFLDGTTPDLADLLGRPARDPLASAVAAASATRPETGLYCRACFRSGSRSCDDHGSRPGEI</sequence>
<comment type="caution">
    <text evidence="2">The sequence shown here is derived from an EMBL/GenBank/DDBJ whole genome shotgun (WGS) entry which is preliminary data.</text>
</comment>
<dbReference type="PANTHER" id="PTHR47129">
    <property type="entry name" value="QUINONE OXIDOREDUCTASE 2"/>
    <property type="match status" value="1"/>
</dbReference>
<dbReference type="Proteomes" id="UP000270343">
    <property type="component" value="Unassembled WGS sequence"/>
</dbReference>
<proteinExistence type="predicted"/>
<evidence type="ECO:0000313" key="2">
    <source>
        <dbReference type="EMBL" id="RKN69711.1"/>
    </source>
</evidence>
<dbReference type="OrthoDB" id="5510591at2"/>
<dbReference type="PANTHER" id="PTHR47129:SF1">
    <property type="entry name" value="NMRA-LIKE DOMAIN-CONTAINING PROTEIN"/>
    <property type="match status" value="1"/>
</dbReference>